<gene>
    <name evidence="1" type="primary">RvY_06760-1</name>
    <name evidence="1" type="synonym">RvY_06760.1</name>
    <name evidence="1" type="ORF">RvY_06760</name>
</gene>
<dbReference type="AlphaFoldDB" id="A0A1D1V8D0"/>
<organism evidence="1 2">
    <name type="scientific">Ramazzottius varieornatus</name>
    <name type="common">Water bear</name>
    <name type="synonym">Tardigrade</name>
    <dbReference type="NCBI Taxonomy" id="947166"/>
    <lineage>
        <taxon>Eukaryota</taxon>
        <taxon>Metazoa</taxon>
        <taxon>Ecdysozoa</taxon>
        <taxon>Tardigrada</taxon>
        <taxon>Eutardigrada</taxon>
        <taxon>Parachela</taxon>
        <taxon>Hypsibioidea</taxon>
        <taxon>Ramazzottiidae</taxon>
        <taxon>Ramazzottius</taxon>
    </lineage>
</organism>
<comment type="caution">
    <text evidence="1">The sequence shown here is derived from an EMBL/GenBank/DDBJ whole genome shotgun (WGS) entry which is preliminary data.</text>
</comment>
<sequence length="82" mass="9316">MRDGDAFNSHATFEVVLKAYQNETAQLFSVGRPKKLKATASDDPRKKQPNLSKTTIQHSMLNDCNALFMEVLDAIVERLYEK</sequence>
<evidence type="ECO:0000313" key="1">
    <source>
        <dbReference type="EMBL" id="GAU95083.1"/>
    </source>
</evidence>
<protein>
    <submittedName>
        <fullName evidence="1">Uncharacterized protein</fullName>
    </submittedName>
</protein>
<keyword evidence="2" id="KW-1185">Reference proteome</keyword>
<reference evidence="1 2" key="1">
    <citation type="journal article" date="2016" name="Nat. Commun.">
        <title>Extremotolerant tardigrade genome and improved radiotolerance of human cultured cells by tardigrade-unique protein.</title>
        <authorList>
            <person name="Hashimoto T."/>
            <person name="Horikawa D.D."/>
            <person name="Saito Y."/>
            <person name="Kuwahara H."/>
            <person name="Kozuka-Hata H."/>
            <person name="Shin-I T."/>
            <person name="Minakuchi Y."/>
            <person name="Ohishi K."/>
            <person name="Motoyama A."/>
            <person name="Aizu T."/>
            <person name="Enomoto A."/>
            <person name="Kondo K."/>
            <person name="Tanaka S."/>
            <person name="Hara Y."/>
            <person name="Koshikawa S."/>
            <person name="Sagara H."/>
            <person name="Miura T."/>
            <person name="Yokobori S."/>
            <person name="Miyagawa K."/>
            <person name="Suzuki Y."/>
            <person name="Kubo T."/>
            <person name="Oyama M."/>
            <person name="Kohara Y."/>
            <person name="Fujiyama A."/>
            <person name="Arakawa K."/>
            <person name="Katayama T."/>
            <person name="Toyoda A."/>
            <person name="Kunieda T."/>
        </authorList>
    </citation>
    <scope>NUCLEOTIDE SEQUENCE [LARGE SCALE GENOMIC DNA]</scope>
    <source>
        <strain evidence="1 2">YOKOZUNA-1</strain>
    </source>
</reference>
<evidence type="ECO:0000313" key="2">
    <source>
        <dbReference type="Proteomes" id="UP000186922"/>
    </source>
</evidence>
<dbReference type="Proteomes" id="UP000186922">
    <property type="component" value="Unassembled WGS sequence"/>
</dbReference>
<accession>A0A1D1V8D0</accession>
<dbReference type="EMBL" id="BDGG01000003">
    <property type="protein sequence ID" value="GAU95083.1"/>
    <property type="molecule type" value="Genomic_DNA"/>
</dbReference>
<proteinExistence type="predicted"/>
<name>A0A1D1V8D0_RAMVA</name>